<feature type="transmembrane region" description="Helical" evidence="1">
    <location>
        <begin position="12"/>
        <end position="34"/>
    </location>
</feature>
<evidence type="ECO:0000313" key="2">
    <source>
        <dbReference type="EMBL" id="KKR51316.1"/>
    </source>
</evidence>
<dbReference type="Proteomes" id="UP000034531">
    <property type="component" value="Unassembled WGS sequence"/>
</dbReference>
<comment type="caution">
    <text evidence="2">The sequence shown here is derived from an EMBL/GenBank/DDBJ whole genome shotgun (WGS) entry which is preliminary data.</text>
</comment>
<accession>A0A0G0RN44</accession>
<feature type="non-terminal residue" evidence="2">
    <location>
        <position position="158"/>
    </location>
</feature>
<feature type="transmembrane region" description="Helical" evidence="1">
    <location>
        <begin position="104"/>
        <end position="122"/>
    </location>
</feature>
<keyword evidence="1" id="KW-1133">Transmembrane helix</keyword>
<dbReference type="EMBL" id="LBYI01000001">
    <property type="protein sequence ID" value="KKR51316.1"/>
    <property type="molecule type" value="Genomic_DNA"/>
</dbReference>
<keyword evidence="1" id="KW-0812">Transmembrane</keyword>
<reference evidence="2 3" key="1">
    <citation type="journal article" date="2015" name="Nature">
        <title>rRNA introns, odd ribosomes, and small enigmatic genomes across a large radiation of phyla.</title>
        <authorList>
            <person name="Brown C.T."/>
            <person name="Hug L.A."/>
            <person name="Thomas B.C."/>
            <person name="Sharon I."/>
            <person name="Castelle C.J."/>
            <person name="Singh A."/>
            <person name="Wilkins M.J."/>
            <person name="Williams K.H."/>
            <person name="Banfield J.F."/>
        </authorList>
    </citation>
    <scope>NUCLEOTIDE SEQUENCE [LARGE SCALE GENOMIC DNA]</scope>
</reference>
<evidence type="ECO:0000256" key="1">
    <source>
        <dbReference type="SAM" id="Phobius"/>
    </source>
</evidence>
<keyword evidence="1" id="KW-0472">Membrane</keyword>
<name>A0A0G0RN44_9BACT</name>
<sequence length="158" mass="17756">MSLELFAKAISRLFDFPIWATVLLVVALFNTGLSAGQIKILAPVLLVVDLISPIAIFVLLLRNGAVSDIDVTIRSQRYRIFGYASLASLLSTIVIYFLGNYYFFVLSAAGFLVTFTLFLITLKWKISGHMIINCTGIFIINHLLGWQYTWLFLIVPFV</sequence>
<gene>
    <name evidence="2" type="ORF">UT84_C0001G0001</name>
</gene>
<protein>
    <submittedName>
        <fullName evidence="2">Uncharacterized protein</fullName>
    </submittedName>
</protein>
<dbReference type="AlphaFoldDB" id="A0A0G0RN44"/>
<proteinExistence type="predicted"/>
<feature type="transmembrane region" description="Helical" evidence="1">
    <location>
        <begin position="134"/>
        <end position="155"/>
    </location>
</feature>
<evidence type="ECO:0000313" key="3">
    <source>
        <dbReference type="Proteomes" id="UP000034531"/>
    </source>
</evidence>
<feature type="transmembrane region" description="Helical" evidence="1">
    <location>
        <begin position="40"/>
        <end position="60"/>
    </location>
</feature>
<feature type="transmembrane region" description="Helical" evidence="1">
    <location>
        <begin position="80"/>
        <end position="98"/>
    </location>
</feature>
<organism evidence="2 3">
    <name type="scientific">Candidatus Curtissbacteria bacterium GW2011_GWA1_40_16</name>
    <dbReference type="NCBI Taxonomy" id="1618405"/>
    <lineage>
        <taxon>Bacteria</taxon>
        <taxon>Candidatus Curtissiibacteriota</taxon>
    </lineage>
</organism>